<dbReference type="PANTHER" id="PTHR28008:SF1">
    <property type="entry name" value="DOMAIN PROTEIN, PUTATIVE (AFU_ORTHOLOGUE AFUA_3G10980)-RELATED"/>
    <property type="match status" value="1"/>
</dbReference>
<dbReference type="AlphaFoldDB" id="A0A561C4H4"/>
<dbReference type="RefSeq" id="WP_145743096.1">
    <property type="nucleotide sequence ID" value="NZ_VIVL01000004.1"/>
</dbReference>
<name>A0A561C4H4_9BURK</name>
<gene>
    <name evidence="3" type="ORF">FB547_10443</name>
</gene>
<dbReference type="OrthoDB" id="5568182at2"/>
<proteinExistence type="predicted"/>
<keyword evidence="1" id="KW-0812">Transmembrane</keyword>
<sequence length="123" mass="13249">MIKLPIVRKNIWRYGFWFCAIGILVMSLAPITVSMPTTGWDKSNHSLGFAVLGLLGCWAWPGRAAVVLPALLAYGGAIELLQAFTPDRFVEAADFLADAVGLLLGAGLAFLLDRWCPVSEGAK</sequence>
<comment type="caution">
    <text evidence="3">The sequence shown here is derived from an EMBL/GenBank/DDBJ whole genome shotgun (WGS) entry which is preliminary data.</text>
</comment>
<dbReference type="EMBL" id="VIVL01000004">
    <property type="protein sequence ID" value="TWD86101.1"/>
    <property type="molecule type" value="Genomic_DNA"/>
</dbReference>
<feature type="transmembrane region" description="Helical" evidence="1">
    <location>
        <begin position="12"/>
        <end position="35"/>
    </location>
</feature>
<dbReference type="Pfam" id="PF04892">
    <property type="entry name" value="VanZ"/>
    <property type="match status" value="1"/>
</dbReference>
<dbReference type="Proteomes" id="UP000319722">
    <property type="component" value="Unassembled WGS sequence"/>
</dbReference>
<dbReference type="InterPro" id="IPR006976">
    <property type="entry name" value="VanZ-like"/>
</dbReference>
<keyword evidence="1" id="KW-0472">Membrane</keyword>
<evidence type="ECO:0000259" key="2">
    <source>
        <dbReference type="Pfam" id="PF04892"/>
    </source>
</evidence>
<feature type="domain" description="VanZ-like" evidence="2">
    <location>
        <begin position="46"/>
        <end position="112"/>
    </location>
</feature>
<evidence type="ECO:0000256" key="1">
    <source>
        <dbReference type="SAM" id="Phobius"/>
    </source>
</evidence>
<feature type="transmembrane region" description="Helical" evidence="1">
    <location>
        <begin position="47"/>
        <end position="74"/>
    </location>
</feature>
<reference evidence="3 4" key="1">
    <citation type="submission" date="2019-06" db="EMBL/GenBank/DDBJ databases">
        <title>Sorghum-associated microbial communities from plants grown in Nebraska, USA.</title>
        <authorList>
            <person name="Schachtman D."/>
        </authorList>
    </citation>
    <scope>NUCLEOTIDE SEQUENCE [LARGE SCALE GENOMIC DNA]</scope>
    <source>
        <strain evidence="3 4">T529</strain>
    </source>
</reference>
<accession>A0A561C4H4</accession>
<evidence type="ECO:0000313" key="3">
    <source>
        <dbReference type="EMBL" id="TWD86101.1"/>
    </source>
</evidence>
<organism evidence="3 4">
    <name type="scientific">Variovorax beijingensis</name>
    <dbReference type="NCBI Taxonomy" id="2496117"/>
    <lineage>
        <taxon>Bacteria</taxon>
        <taxon>Pseudomonadati</taxon>
        <taxon>Pseudomonadota</taxon>
        <taxon>Betaproteobacteria</taxon>
        <taxon>Burkholderiales</taxon>
        <taxon>Comamonadaceae</taxon>
        <taxon>Variovorax</taxon>
    </lineage>
</organism>
<protein>
    <submittedName>
        <fullName evidence="3">VanZ family protein</fullName>
    </submittedName>
</protein>
<dbReference type="NCBIfam" id="NF037970">
    <property type="entry name" value="vanZ_1"/>
    <property type="match status" value="1"/>
</dbReference>
<dbReference type="PANTHER" id="PTHR28008">
    <property type="entry name" value="DOMAIN PROTEIN, PUTATIVE (AFU_ORTHOLOGUE AFUA_3G10980)-RELATED"/>
    <property type="match status" value="1"/>
</dbReference>
<keyword evidence="1" id="KW-1133">Transmembrane helix</keyword>
<evidence type="ECO:0000313" key="4">
    <source>
        <dbReference type="Proteomes" id="UP000319722"/>
    </source>
</evidence>